<dbReference type="InterPro" id="IPR012677">
    <property type="entry name" value="Nucleotide-bd_a/b_plait_sf"/>
</dbReference>
<evidence type="ECO:0000259" key="3">
    <source>
        <dbReference type="PROSITE" id="PS50102"/>
    </source>
</evidence>
<evidence type="ECO:0000313" key="4">
    <source>
        <dbReference type="EMBL" id="GMI02521.1"/>
    </source>
</evidence>
<gene>
    <name evidence="4" type="ORF">TrVE_jg11988</name>
</gene>
<dbReference type="CDD" id="cd00590">
    <property type="entry name" value="RRM_SF"/>
    <property type="match status" value="1"/>
</dbReference>
<dbReference type="Proteomes" id="UP001165160">
    <property type="component" value="Unassembled WGS sequence"/>
</dbReference>
<dbReference type="GO" id="GO:0003723">
    <property type="term" value="F:RNA binding"/>
    <property type="evidence" value="ECO:0007669"/>
    <property type="project" value="UniProtKB-UniRule"/>
</dbReference>
<sequence>MPALARSLVSTSKVVEYLRRPSTKKQITDDQMTDEERELFLEMITNAKAVVLAKVPLLYHEVTGRNLTKGGTKYLLENYLGLGEIPGWKKFSTHNDNNFDRWVLDFSPSSSNSVSTPSTLFFNGRKADAAGVLNEENLLAHFASFSIESVQLIENTKKRDYDYGFLNFSTAADAMRCLEENEDGILIEGQTKIELKPGFKNPNNPQFREKKQKSKDTTVYKT</sequence>
<organism evidence="4 5">
    <name type="scientific">Triparma verrucosa</name>
    <dbReference type="NCBI Taxonomy" id="1606542"/>
    <lineage>
        <taxon>Eukaryota</taxon>
        <taxon>Sar</taxon>
        <taxon>Stramenopiles</taxon>
        <taxon>Ochrophyta</taxon>
        <taxon>Bolidophyceae</taxon>
        <taxon>Parmales</taxon>
        <taxon>Triparmaceae</taxon>
        <taxon>Triparma</taxon>
    </lineage>
</organism>
<protein>
    <recommendedName>
        <fullName evidence="3">RRM domain-containing protein</fullName>
    </recommendedName>
</protein>
<dbReference type="Pfam" id="PF00076">
    <property type="entry name" value="RRM_1"/>
    <property type="match status" value="1"/>
</dbReference>
<evidence type="ECO:0000256" key="2">
    <source>
        <dbReference type="SAM" id="MobiDB-lite"/>
    </source>
</evidence>
<evidence type="ECO:0000256" key="1">
    <source>
        <dbReference type="PROSITE-ProRule" id="PRU00176"/>
    </source>
</evidence>
<dbReference type="EMBL" id="BRXX01000284">
    <property type="protein sequence ID" value="GMI02521.1"/>
    <property type="molecule type" value="Genomic_DNA"/>
</dbReference>
<name>A0A9W7CD99_9STRA</name>
<reference evidence="5" key="1">
    <citation type="journal article" date="2023" name="Commun. Biol.">
        <title>Genome analysis of Parmales, the sister group of diatoms, reveals the evolutionary specialization of diatoms from phago-mixotrophs to photoautotrophs.</title>
        <authorList>
            <person name="Ban H."/>
            <person name="Sato S."/>
            <person name="Yoshikawa S."/>
            <person name="Yamada K."/>
            <person name="Nakamura Y."/>
            <person name="Ichinomiya M."/>
            <person name="Sato N."/>
            <person name="Blanc-Mathieu R."/>
            <person name="Endo H."/>
            <person name="Kuwata A."/>
            <person name="Ogata H."/>
        </authorList>
    </citation>
    <scope>NUCLEOTIDE SEQUENCE [LARGE SCALE GENOMIC DNA]</scope>
    <source>
        <strain evidence="5">NIES 3699</strain>
    </source>
</reference>
<dbReference type="InterPro" id="IPR000504">
    <property type="entry name" value="RRM_dom"/>
</dbReference>
<evidence type="ECO:0000313" key="5">
    <source>
        <dbReference type="Proteomes" id="UP001165160"/>
    </source>
</evidence>
<comment type="caution">
    <text evidence="4">The sequence shown here is derived from an EMBL/GenBank/DDBJ whole genome shotgun (WGS) entry which is preliminary data.</text>
</comment>
<dbReference type="PROSITE" id="PS50102">
    <property type="entry name" value="RRM"/>
    <property type="match status" value="1"/>
</dbReference>
<keyword evidence="5" id="KW-1185">Reference proteome</keyword>
<keyword evidence="1" id="KW-0694">RNA-binding</keyword>
<dbReference type="SUPFAM" id="SSF54928">
    <property type="entry name" value="RNA-binding domain, RBD"/>
    <property type="match status" value="1"/>
</dbReference>
<dbReference type="AlphaFoldDB" id="A0A9W7CD99"/>
<dbReference type="InterPro" id="IPR035979">
    <property type="entry name" value="RBD_domain_sf"/>
</dbReference>
<dbReference type="Gene3D" id="3.30.70.330">
    <property type="match status" value="1"/>
</dbReference>
<feature type="domain" description="RRM" evidence="3">
    <location>
        <begin position="118"/>
        <end position="200"/>
    </location>
</feature>
<proteinExistence type="predicted"/>
<accession>A0A9W7CD99</accession>
<feature type="region of interest" description="Disordered" evidence="2">
    <location>
        <begin position="197"/>
        <end position="222"/>
    </location>
</feature>